<dbReference type="Pfam" id="PF16983">
    <property type="entry name" value="MFS_MOT1"/>
    <property type="match status" value="1"/>
</dbReference>
<dbReference type="AlphaFoldDB" id="I0IS14"/>
<feature type="transmembrane region" description="Helical" evidence="1">
    <location>
        <begin position="257"/>
        <end position="277"/>
    </location>
</feature>
<dbReference type="KEGG" id="lfc:LFE_2392"/>
<dbReference type="InterPro" id="IPR031563">
    <property type="entry name" value="MOT1/MOT2"/>
</dbReference>
<dbReference type="STRING" id="1162668.LFE_2392"/>
<dbReference type="PANTHER" id="PTHR31970">
    <property type="match status" value="1"/>
</dbReference>
<keyword evidence="1" id="KW-1133">Transmembrane helix</keyword>
<feature type="transmembrane region" description="Helical" evidence="1">
    <location>
        <begin position="49"/>
        <end position="76"/>
    </location>
</feature>
<evidence type="ECO:0000313" key="2">
    <source>
        <dbReference type="EMBL" id="BAM08063.1"/>
    </source>
</evidence>
<feature type="transmembrane region" description="Helical" evidence="1">
    <location>
        <begin position="449"/>
        <end position="468"/>
    </location>
</feature>
<feature type="transmembrane region" description="Helical" evidence="1">
    <location>
        <begin position="97"/>
        <end position="119"/>
    </location>
</feature>
<dbReference type="PANTHER" id="PTHR31970:SF9">
    <property type="entry name" value="MOLYBDATE TRANSPORTER 2"/>
    <property type="match status" value="1"/>
</dbReference>
<keyword evidence="1" id="KW-0472">Membrane</keyword>
<sequence>MPITGILVDSESGGDARSLGLNFLYLGCAYLMSALIFRTPLPLQPLKVWAFLFLILHPTPMIASISAVLLGILLFLSGQSGLTDRLSRILDDRAIRGVKRAVSIYVTSVGGISLLLWGLHHIPGINLSRFTGSNPGFGPHAPGSLLEVLLLVLPQLPVTLINGILATVREKQTSDTLSEQSRDRLTGNITSCWLGLANLLAGFLGLLPFCHGSGGLRSYRRHDIRTILPSLSSSAVLIALGAILIREKITLPGPAFFALFLAGFLFSEYLIARRGLLKSGVYEKVSKADQQRNPLEIWILSGGMISGLLALGGIPAVMVFLLGMNTVLTISKTNHRLERAPGQGAVLTITENILIPGKIWEAKSDFRPVMKKNRIFTNKRFVEGTITPSLSENKPSTRTNRFNQGIDFPVFADGNALISDPQISSSSPVRGDPEQISTMRSLYRRPREAIDIIPGSILLLFLFFFFVLPCPQSFPKKSKNIPLAQKRLFSGPTRIRAP</sequence>
<reference evidence="2 3" key="1">
    <citation type="journal article" date="2012" name="J. Bacteriol.">
        <title>Complete Genome Sequence of Leptospirillum ferrooxidans Strain C2-3, Isolated from a Fresh Volcanic Ash Deposit on the Island of Miyake, Japan.</title>
        <authorList>
            <person name="Fujimura R."/>
            <person name="Sato Y."/>
            <person name="Nishizawa T."/>
            <person name="Oshima K."/>
            <person name="Kim S.-W."/>
            <person name="Hattori M."/>
            <person name="Kamijo T."/>
            <person name="Ohta H."/>
        </authorList>
    </citation>
    <scope>NUCLEOTIDE SEQUENCE [LARGE SCALE GENOMIC DNA]</scope>
    <source>
        <strain evidence="2 3">C2-3</strain>
    </source>
</reference>
<dbReference type="GO" id="GO:0015098">
    <property type="term" value="F:molybdate ion transmembrane transporter activity"/>
    <property type="evidence" value="ECO:0007669"/>
    <property type="project" value="InterPro"/>
</dbReference>
<dbReference type="EMBL" id="AP012342">
    <property type="protein sequence ID" value="BAM08063.1"/>
    <property type="molecule type" value="Genomic_DNA"/>
</dbReference>
<dbReference type="PATRIC" id="fig|1162668.3.peg.2846"/>
<feature type="transmembrane region" description="Helical" evidence="1">
    <location>
        <begin position="189"/>
        <end position="207"/>
    </location>
</feature>
<feature type="transmembrane region" description="Helical" evidence="1">
    <location>
        <begin position="227"/>
        <end position="245"/>
    </location>
</feature>
<dbReference type="Proteomes" id="UP000007382">
    <property type="component" value="Chromosome"/>
</dbReference>
<proteinExistence type="predicted"/>
<evidence type="ECO:0000256" key="1">
    <source>
        <dbReference type="SAM" id="Phobius"/>
    </source>
</evidence>
<dbReference type="eggNOG" id="COG0659">
    <property type="taxonomic scope" value="Bacteria"/>
</dbReference>
<accession>I0IS14</accession>
<organism evidence="2 3">
    <name type="scientific">Leptospirillum ferrooxidans (strain C2-3)</name>
    <dbReference type="NCBI Taxonomy" id="1162668"/>
    <lineage>
        <taxon>Bacteria</taxon>
        <taxon>Pseudomonadati</taxon>
        <taxon>Nitrospirota</taxon>
        <taxon>Nitrospiria</taxon>
        <taxon>Nitrospirales</taxon>
        <taxon>Nitrospiraceae</taxon>
        <taxon>Leptospirillum</taxon>
    </lineage>
</organism>
<keyword evidence="1" id="KW-0812">Transmembrane</keyword>
<dbReference type="HOGENOM" id="CLU_551858_0_0_0"/>
<feature type="transmembrane region" description="Helical" evidence="1">
    <location>
        <begin position="19"/>
        <end position="37"/>
    </location>
</feature>
<feature type="transmembrane region" description="Helical" evidence="1">
    <location>
        <begin position="297"/>
        <end position="322"/>
    </location>
</feature>
<protein>
    <submittedName>
        <fullName evidence="2">Putative transporter</fullName>
    </submittedName>
</protein>
<feature type="transmembrane region" description="Helical" evidence="1">
    <location>
        <begin position="148"/>
        <end position="168"/>
    </location>
</feature>
<gene>
    <name evidence="2" type="ordered locus">LFE_2392</name>
</gene>
<keyword evidence="3" id="KW-1185">Reference proteome</keyword>
<evidence type="ECO:0000313" key="3">
    <source>
        <dbReference type="Proteomes" id="UP000007382"/>
    </source>
</evidence>
<name>I0IS14_LEPFC</name>
<reference evidence="3" key="2">
    <citation type="submission" date="2012-03" db="EMBL/GenBank/DDBJ databases">
        <title>The complete genome sequence of the pioneer microbe on fresh volcanic deposit, Leptospirillum ferrooxidans strain C2-3.</title>
        <authorList>
            <person name="Fujimura R."/>
            <person name="Sato Y."/>
            <person name="Nishizawa T."/>
            <person name="Nanba K."/>
            <person name="Oshima K."/>
            <person name="Hattori M."/>
            <person name="Kamijo T."/>
            <person name="Ohta H."/>
        </authorList>
    </citation>
    <scope>NUCLEOTIDE SEQUENCE [LARGE SCALE GENOMIC DNA]</scope>
    <source>
        <strain evidence="3">C2-3</strain>
    </source>
</reference>